<dbReference type="InterPro" id="IPR014729">
    <property type="entry name" value="Rossmann-like_a/b/a_fold"/>
</dbReference>
<evidence type="ECO:0000256" key="1">
    <source>
        <dbReference type="ARBA" id="ARBA00008791"/>
    </source>
</evidence>
<accession>A0ABV1SNZ5</accession>
<comment type="similarity">
    <text evidence="1">Belongs to the universal stress protein A family.</text>
</comment>
<feature type="domain" description="UspA" evidence="2">
    <location>
        <begin position="7"/>
        <end position="142"/>
    </location>
</feature>
<evidence type="ECO:0000313" key="4">
    <source>
        <dbReference type="Proteomes" id="UP001496720"/>
    </source>
</evidence>
<dbReference type="Proteomes" id="UP001496720">
    <property type="component" value="Unassembled WGS sequence"/>
</dbReference>
<dbReference type="InterPro" id="IPR006016">
    <property type="entry name" value="UspA"/>
</dbReference>
<proteinExistence type="inferred from homology"/>
<organism evidence="3 4">
    <name type="scientific">Streptomyces violaceorubidus</name>
    <dbReference type="NCBI Taxonomy" id="284042"/>
    <lineage>
        <taxon>Bacteria</taxon>
        <taxon>Bacillati</taxon>
        <taxon>Actinomycetota</taxon>
        <taxon>Actinomycetes</taxon>
        <taxon>Kitasatosporales</taxon>
        <taxon>Streptomycetaceae</taxon>
        <taxon>Streptomyces</taxon>
    </lineage>
</organism>
<dbReference type="PANTHER" id="PTHR31964">
    <property type="entry name" value="ADENINE NUCLEOTIDE ALPHA HYDROLASES-LIKE SUPERFAMILY PROTEIN"/>
    <property type="match status" value="1"/>
</dbReference>
<evidence type="ECO:0000259" key="2">
    <source>
        <dbReference type="Pfam" id="PF00582"/>
    </source>
</evidence>
<comment type="caution">
    <text evidence="3">The sequence shown here is derived from an EMBL/GenBank/DDBJ whole genome shotgun (WGS) entry which is preliminary data.</text>
</comment>
<dbReference type="PANTHER" id="PTHR31964:SF113">
    <property type="entry name" value="USPA DOMAIN-CONTAINING PROTEIN"/>
    <property type="match status" value="1"/>
</dbReference>
<dbReference type="InterPro" id="IPR006015">
    <property type="entry name" value="Universal_stress_UspA"/>
</dbReference>
<evidence type="ECO:0000313" key="3">
    <source>
        <dbReference type="EMBL" id="MER6163139.1"/>
    </source>
</evidence>
<dbReference type="RefSeq" id="WP_352145645.1">
    <property type="nucleotide sequence ID" value="NZ_JBEOZY010000001.1"/>
</dbReference>
<dbReference type="Pfam" id="PF00582">
    <property type="entry name" value="Usp"/>
    <property type="match status" value="2"/>
</dbReference>
<reference evidence="3 4" key="1">
    <citation type="submission" date="2024-06" db="EMBL/GenBank/DDBJ databases">
        <title>The Natural Products Discovery Center: Release of the First 8490 Sequenced Strains for Exploring Actinobacteria Biosynthetic Diversity.</title>
        <authorList>
            <person name="Kalkreuter E."/>
            <person name="Kautsar S.A."/>
            <person name="Yang D."/>
            <person name="Bader C.D."/>
            <person name="Teijaro C.N."/>
            <person name="Fluegel L."/>
            <person name="Davis C.M."/>
            <person name="Simpson J.R."/>
            <person name="Lauterbach L."/>
            <person name="Steele A.D."/>
            <person name="Gui C."/>
            <person name="Meng S."/>
            <person name="Li G."/>
            <person name="Viehrig K."/>
            <person name="Ye F."/>
            <person name="Su P."/>
            <person name="Kiefer A.F."/>
            <person name="Nichols A."/>
            <person name="Cepeda A.J."/>
            <person name="Yan W."/>
            <person name="Fan B."/>
            <person name="Jiang Y."/>
            <person name="Adhikari A."/>
            <person name="Zheng C.-J."/>
            <person name="Schuster L."/>
            <person name="Cowan T.M."/>
            <person name="Smanski M.J."/>
            <person name="Chevrette M.G."/>
            <person name="De Carvalho L.P.S."/>
            <person name="Shen B."/>
        </authorList>
    </citation>
    <scope>NUCLEOTIDE SEQUENCE [LARGE SCALE GENOMIC DNA]</scope>
    <source>
        <strain evidence="3 4">NPDC001615</strain>
    </source>
</reference>
<feature type="domain" description="UspA" evidence="2">
    <location>
        <begin position="154"/>
        <end position="291"/>
    </location>
</feature>
<protein>
    <submittedName>
        <fullName evidence="3">Universal stress protein</fullName>
    </submittedName>
</protein>
<dbReference type="PRINTS" id="PR01438">
    <property type="entry name" value="UNVRSLSTRESS"/>
</dbReference>
<dbReference type="Gene3D" id="3.40.50.620">
    <property type="entry name" value="HUPs"/>
    <property type="match status" value="2"/>
</dbReference>
<sequence length="294" mass="31318">MGMMALPLVVGVDGSDGSLLAIDWAVDEAQRRGLSLRLVYASLWERYEGALPTAGRERPSEQVMAENIVGTAAERVRRYDPSLTVDTDTVPAEAVSALLAEGRHATAVVTGSRGRGELKGALLGSVSLAVASRADCPVVVVRGEKSAASGSHARVLLGAGDPDTSGEAVRFAFREADVRGCELDVVRAWRCPAYENADDGTPREDSEYQHQQRASALIDTLVAEVAAEYPSVRLRKRTVEGPARKVLVHQTAAADLVVLGARHRSGHFGFQLGRVTHTLLQHAACPVVVVPQVT</sequence>
<keyword evidence="4" id="KW-1185">Reference proteome</keyword>
<dbReference type="SUPFAM" id="SSF52402">
    <property type="entry name" value="Adenine nucleotide alpha hydrolases-like"/>
    <property type="match status" value="2"/>
</dbReference>
<dbReference type="EMBL" id="JBEOZY010000001">
    <property type="protein sequence ID" value="MER6163139.1"/>
    <property type="molecule type" value="Genomic_DNA"/>
</dbReference>
<name>A0ABV1SNZ5_9ACTN</name>
<gene>
    <name evidence="3" type="ORF">ABT188_00835</name>
</gene>